<dbReference type="PANTHER" id="PTHR43099:SF2">
    <property type="entry name" value="UPF0053 PROTEIN YRKA"/>
    <property type="match status" value="1"/>
</dbReference>
<dbReference type="CDD" id="cd04590">
    <property type="entry name" value="CBS_pair_CorC_HlyC_assoc"/>
    <property type="match status" value="1"/>
</dbReference>
<proteinExistence type="inferred from homology"/>
<dbReference type="InterPro" id="IPR044751">
    <property type="entry name" value="Ion_transp-like_CBS"/>
</dbReference>
<evidence type="ECO:0000256" key="4">
    <source>
        <dbReference type="ARBA" id="ARBA00022692"/>
    </source>
</evidence>
<dbReference type="Gene3D" id="3.10.580.10">
    <property type="entry name" value="CBS-domain"/>
    <property type="match status" value="1"/>
</dbReference>
<evidence type="ECO:0000256" key="11">
    <source>
        <dbReference type="SAM" id="Phobius"/>
    </source>
</evidence>
<dbReference type="Pfam" id="PF03471">
    <property type="entry name" value="CorC_HlyC"/>
    <property type="match status" value="1"/>
</dbReference>
<dbReference type="RefSeq" id="WP_121133656.1">
    <property type="nucleotide sequence ID" value="NZ_JBHUFK010000047.1"/>
</dbReference>
<keyword evidence="7 9" id="KW-0129">CBS domain</keyword>
<dbReference type="InterPro" id="IPR000644">
    <property type="entry name" value="CBS_dom"/>
</dbReference>
<feature type="transmembrane region" description="Helical" evidence="11">
    <location>
        <begin position="6"/>
        <end position="26"/>
    </location>
</feature>
<dbReference type="PROSITE" id="PS51846">
    <property type="entry name" value="CNNM"/>
    <property type="match status" value="1"/>
</dbReference>
<dbReference type="Pfam" id="PF00571">
    <property type="entry name" value="CBS"/>
    <property type="match status" value="2"/>
</dbReference>
<dbReference type="InterPro" id="IPR016169">
    <property type="entry name" value="FAD-bd_PCMH_sub2"/>
</dbReference>
<evidence type="ECO:0000256" key="2">
    <source>
        <dbReference type="ARBA" id="ARBA00006337"/>
    </source>
</evidence>
<keyword evidence="5" id="KW-0677">Repeat</keyword>
<dbReference type="SUPFAM" id="SSF54631">
    <property type="entry name" value="CBS-domain pair"/>
    <property type="match status" value="1"/>
</dbReference>
<dbReference type="InterPro" id="IPR002550">
    <property type="entry name" value="CNNM"/>
</dbReference>
<evidence type="ECO:0000256" key="5">
    <source>
        <dbReference type="ARBA" id="ARBA00022737"/>
    </source>
</evidence>
<keyword evidence="3" id="KW-1003">Cell membrane</keyword>
<evidence type="ECO:0000259" key="12">
    <source>
        <dbReference type="PROSITE" id="PS51371"/>
    </source>
</evidence>
<dbReference type="InterPro" id="IPR036318">
    <property type="entry name" value="FAD-bd_PCMH-like_sf"/>
</dbReference>
<evidence type="ECO:0000256" key="1">
    <source>
        <dbReference type="ARBA" id="ARBA00004651"/>
    </source>
</evidence>
<feature type="transmembrane region" description="Helical" evidence="11">
    <location>
        <begin position="99"/>
        <end position="123"/>
    </location>
</feature>
<accession>A0A494YTD6</accession>
<feature type="domain" description="CBS" evidence="12">
    <location>
        <begin position="220"/>
        <end position="280"/>
    </location>
</feature>
<keyword evidence="4 10" id="KW-0812">Transmembrane</keyword>
<comment type="caution">
    <text evidence="14">The sequence shown here is derived from an EMBL/GenBank/DDBJ whole genome shotgun (WGS) entry which is preliminary data.</text>
</comment>
<evidence type="ECO:0000256" key="9">
    <source>
        <dbReference type="PROSITE-ProRule" id="PRU00703"/>
    </source>
</evidence>
<dbReference type="PROSITE" id="PS51371">
    <property type="entry name" value="CBS"/>
    <property type="match status" value="2"/>
</dbReference>
<evidence type="ECO:0000259" key="13">
    <source>
        <dbReference type="PROSITE" id="PS51846"/>
    </source>
</evidence>
<sequence length="446" mass="49989">MTFAIITLIVLIIVNAFFAASEMALVNLNDNKVKRMAEAGDKKAKTLHHLISQPSRFLSTIQIGITLAGFLSSAFAADFFAGPLSNYLFDLGVPLSLDILNTISVVLITIILSYFTLVFGELVPKQLALQKAEAISNFAAVPLSLIAKVFLPIVKFLTFSTNSVVRLFGVDPNAQSEQATEEEIRMMVDVGGERGTINNVEKLMINNIFEFNDKVVSDIITHRTDMSVLPIDSGFVETLNIINKYRYTRFPIYEGDIDNIVGTLHVKDLFQYINDDGSKTFDLKKIFRKPYFVLESQSVDALFASMQKDNVHIAIVLDEYGGTEGLVTIEDVIEEIVGDIFSESNEPGISEEEIKQIAPNKYRMDGTFRLWELEDILKIEFPTEEFDTVSGFLINEISYIPSELEHPVITYKNLTFEVEEIADNRIEVVVVTIDTSETEDDGKDNQ</sequence>
<dbReference type="Gene3D" id="3.30.465.10">
    <property type="match status" value="1"/>
</dbReference>
<dbReference type="OrthoDB" id="9798188at2"/>
<dbReference type="InterPro" id="IPR005170">
    <property type="entry name" value="Transptr-assoc_dom"/>
</dbReference>
<name>A0A494YTD6_9BACI</name>
<protein>
    <submittedName>
        <fullName evidence="14">HlyC/CorC family transporter</fullName>
    </submittedName>
</protein>
<keyword evidence="6 10" id="KW-1133">Transmembrane helix</keyword>
<organism evidence="14 15">
    <name type="scientific">Oceanobacillus bengalensis</name>
    <dbReference type="NCBI Taxonomy" id="1435466"/>
    <lineage>
        <taxon>Bacteria</taxon>
        <taxon>Bacillati</taxon>
        <taxon>Bacillota</taxon>
        <taxon>Bacilli</taxon>
        <taxon>Bacillales</taxon>
        <taxon>Bacillaceae</taxon>
        <taxon>Oceanobacillus</taxon>
    </lineage>
</organism>
<dbReference type="InterPro" id="IPR046342">
    <property type="entry name" value="CBS_dom_sf"/>
</dbReference>
<dbReference type="InterPro" id="IPR051676">
    <property type="entry name" value="UPF0053_domain"/>
</dbReference>
<dbReference type="GO" id="GO:0005886">
    <property type="term" value="C:plasma membrane"/>
    <property type="evidence" value="ECO:0007669"/>
    <property type="project" value="UniProtKB-SubCell"/>
</dbReference>
<dbReference type="EMBL" id="RBZO01000031">
    <property type="protein sequence ID" value="RKQ13397.1"/>
    <property type="molecule type" value="Genomic_DNA"/>
</dbReference>
<evidence type="ECO:0000256" key="6">
    <source>
        <dbReference type="ARBA" id="ARBA00022989"/>
    </source>
</evidence>
<keyword evidence="15" id="KW-1185">Reference proteome</keyword>
<dbReference type="SUPFAM" id="SSF56176">
    <property type="entry name" value="FAD-binding/transporter-associated domain-like"/>
    <property type="match status" value="1"/>
</dbReference>
<reference evidence="14 15" key="1">
    <citation type="journal article" date="2015" name="Antonie Van Leeuwenhoek">
        <title>Oceanobacillus bengalensis sp. nov., a bacterium isolated from seawater of the Bay of Bengal.</title>
        <authorList>
            <person name="Yongchang O."/>
            <person name="Xiang W."/>
            <person name="Wang G."/>
        </authorList>
    </citation>
    <scope>NUCLEOTIDE SEQUENCE [LARGE SCALE GENOMIC DNA]</scope>
    <source>
        <strain evidence="14 15">MCCC 1K00260</strain>
    </source>
</reference>
<evidence type="ECO:0000313" key="14">
    <source>
        <dbReference type="EMBL" id="RKQ13397.1"/>
    </source>
</evidence>
<dbReference type="FunFam" id="3.10.580.10:FF:000002">
    <property type="entry name" value="Magnesium/cobalt efflux protein CorC"/>
    <property type="match status" value="1"/>
</dbReference>
<dbReference type="SMART" id="SM01091">
    <property type="entry name" value="CorC_HlyC"/>
    <property type="match status" value="1"/>
</dbReference>
<dbReference type="Pfam" id="PF01595">
    <property type="entry name" value="CNNM"/>
    <property type="match status" value="1"/>
</dbReference>
<evidence type="ECO:0000256" key="3">
    <source>
        <dbReference type="ARBA" id="ARBA00022475"/>
    </source>
</evidence>
<evidence type="ECO:0000256" key="8">
    <source>
        <dbReference type="ARBA" id="ARBA00023136"/>
    </source>
</evidence>
<feature type="transmembrane region" description="Helical" evidence="11">
    <location>
        <begin position="57"/>
        <end position="79"/>
    </location>
</feature>
<dbReference type="PANTHER" id="PTHR43099">
    <property type="entry name" value="UPF0053 PROTEIN YRKA"/>
    <property type="match status" value="1"/>
</dbReference>
<comment type="similarity">
    <text evidence="2">Belongs to the UPF0053 family.</text>
</comment>
<dbReference type="GO" id="GO:0050660">
    <property type="term" value="F:flavin adenine dinucleotide binding"/>
    <property type="evidence" value="ECO:0007669"/>
    <property type="project" value="InterPro"/>
</dbReference>
<dbReference type="Proteomes" id="UP000281813">
    <property type="component" value="Unassembled WGS sequence"/>
</dbReference>
<feature type="domain" description="CBS" evidence="12">
    <location>
        <begin position="286"/>
        <end position="343"/>
    </location>
</feature>
<keyword evidence="8 10" id="KW-0472">Membrane</keyword>
<dbReference type="AlphaFoldDB" id="A0A494YTD6"/>
<feature type="transmembrane region" description="Helical" evidence="11">
    <location>
        <begin position="135"/>
        <end position="154"/>
    </location>
</feature>
<evidence type="ECO:0000313" key="15">
    <source>
        <dbReference type="Proteomes" id="UP000281813"/>
    </source>
</evidence>
<comment type="subcellular location">
    <subcellularLocation>
        <location evidence="1">Cell membrane</location>
        <topology evidence="1">Multi-pass membrane protein</topology>
    </subcellularLocation>
</comment>
<gene>
    <name evidence="14" type="ORF">D8M05_16175</name>
</gene>
<evidence type="ECO:0000256" key="10">
    <source>
        <dbReference type="PROSITE-ProRule" id="PRU01193"/>
    </source>
</evidence>
<feature type="domain" description="CNNM transmembrane" evidence="13">
    <location>
        <begin position="1"/>
        <end position="201"/>
    </location>
</feature>
<evidence type="ECO:0000256" key="7">
    <source>
        <dbReference type="ARBA" id="ARBA00023122"/>
    </source>
</evidence>